<dbReference type="RefSeq" id="WP_184711316.1">
    <property type="nucleotide sequence ID" value="NZ_JACHKZ010000036.1"/>
</dbReference>
<proteinExistence type="predicted"/>
<name>A0ABR6RKK9_9BURK</name>
<organism evidence="2 3">
    <name type="scientific">Comamonas odontotermitis</name>
    <dbReference type="NCBI Taxonomy" id="379895"/>
    <lineage>
        <taxon>Bacteria</taxon>
        <taxon>Pseudomonadati</taxon>
        <taxon>Pseudomonadota</taxon>
        <taxon>Betaproteobacteria</taxon>
        <taxon>Burkholderiales</taxon>
        <taxon>Comamonadaceae</taxon>
        <taxon>Comamonas</taxon>
    </lineage>
</organism>
<dbReference type="Proteomes" id="UP000562492">
    <property type="component" value="Unassembled WGS sequence"/>
</dbReference>
<feature type="signal peptide" evidence="1">
    <location>
        <begin position="1"/>
        <end position="20"/>
    </location>
</feature>
<keyword evidence="3" id="KW-1185">Reference proteome</keyword>
<keyword evidence="1" id="KW-0732">Signal</keyword>
<dbReference type="EMBL" id="JACHKZ010000036">
    <property type="protein sequence ID" value="MBB6579708.1"/>
    <property type="molecule type" value="Genomic_DNA"/>
</dbReference>
<gene>
    <name evidence="2" type="ORF">HNP33_003824</name>
</gene>
<feature type="chain" id="PRO_5045478629" evidence="1">
    <location>
        <begin position="21"/>
        <end position="99"/>
    </location>
</feature>
<accession>A0ABR6RKK9</accession>
<sequence length="99" mass="9837">MKKVIAVLVSGVAIAFAAQAEVKIGGNNDQKVTVKNGAVANMAIGAGATAKQNLASNKGNVQIGGNNKQEVSVTNGAVANMAIGAMTKAEQNLASNDGK</sequence>
<reference evidence="2 3" key="1">
    <citation type="submission" date="2020-08" db="EMBL/GenBank/DDBJ databases">
        <title>Functional genomics of gut bacteria from endangered species of beetles.</title>
        <authorList>
            <person name="Carlos-Shanley C."/>
        </authorList>
    </citation>
    <scope>NUCLEOTIDE SEQUENCE [LARGE SCALE GENOMIC DNA]</scope>
    <source>
        <strain evidence="2 3">S00124</strain>
    </source>
</reference>
<comment type="caution">
    <text evidence="2">The sequence shown here is derived from an EMBL/GenBank/DDBJ whole genome shotgun (WGS) entry which is preliminary data.</text>
</comment>
<evidence type="ECO:0000256" key="1">
    <source>
        <dbReference type="SAM" id="SignalP"/>
    </source>
</evidence>
<evidence type="ECO:0000313" key="2">
    <source>
        <dbReference type="EMBL" id="MBB6579708.1"/>
    </source>
</evidence>
<evidence type="ECO:0000313" key="3">
    <source>
        <dbReference type="Proteomes" id="UP000562492"/>
    </source>
</evidence>
<protein>
    <submittedName>
        <fullName evidence="2">Uncharacterized protein YjlB</fullName>
    </submittedName>
</protein>